<dbReference type="STRING" id="1679444.PYTT_1301"/>
<dbReference type="Pfam" id="PF19268">
    <property type="entry name" value="CIS_TMP"/>
    <property type="match status" value="2"/>
</dbReference>
<proteinExistence type="predicted"/>
<accession>A0A1H6LDI8</accession>
<organism evidence="1 2">
    <name type="scientific">Akkermansia glycaniphila</name>
    <dbReference type="NCBI Taxonomy" id="1679444"/>
    <lineage>
        <taxon>Bacteria</taxon>
        <taxon>Pseudomonadati</taxon>
        <taxon>Verrucomicrobiota</taxon>
        <taxon>Verrucomicrobiia</taxon>
        <taxon>Verrucomicrobiales</taxon>
        <taxon>Akkermansiaceae</taxon>
        <taxon>Akkermansia</taxon>
    </lineage>
</organism>
<dbReference type="RefSeq" id="WP_067775476.1">
    <property type="nucleotide sequence ID" value="NZ_LIGX01000022.1"/>
</dbReference>
<dbReference type="InterPro" id="IPR045538">
    <property type="entry name" value="CIS_TMP"/>
</dbReference>
<name>A0A1H6LDI8_9BACT</name>
<reference evidence="2" key="1">
    <citation type="submission" date="2016-09" db="EMBL/GenBank/DDBJ databases">
        <authorList>
            <person name="Koehorst J."/>
        </authorList>
    </citation>
    <scope>NUCLEOTIDE SEQUENCE [LARGE SCALE GENOMIC DNA]</scope>
</reference>
<gene>
    <name evidence="1" type="ORF">PYTT_1301</name>
</gene>
<protein>
    <submittedName>
        <fullName evidence="1">Uncharacterized protein</fullName>
    </submittedName>
</protein>
<dbReference type="KEGG" id="agl:PYTT_1301"/>
<dbReference type="Proteomes" id="UP000176204">
    <property type="component" value="Chromosome I"/>
</dbReference>
<keyword evidence="2" id="KW-1185">Reference proteome</keyword>
<dbReference type="OrthoDB" id="1488184at2"/>
<dbReference type="EMBL" id="LT629973">
    <property type="protein sequence ID" value="SEH86509.1"/>
    <property type="molecule type" value="Genomic_DNA"/>
</dbReference>
<sequence>MITVDRLSFQFVADNETFAADLYAGWDDFCRRCFTEVLDDFLSGFDGRDELIEVDSLTLNLGRMEEEELLTVFPVRVREELERVFRPGTMQRIFGRELAKRRLENLLFYLSCGVCKPEWHDGRFDMREELAFIIQHAPDALALLMRSCFQEARRMERLLSGADGRQFGILATAWNDCRQIGQDDRQRMLASLATARPGLMAGFLEAVQGDAELLRRLAACLNAGLDADRTLAESTRTAVRMKLVERMPENLRPLLLAQWAGSMFWLSSPAISHFEKQRYLAAVLESSPEIVVRFIHESGGDMLPALAELLDSLTVKRIMVEECESHAEVDVPPYWHYLYNWFLENYPFNGVYSFGDKKQFRQHLNVKFLSFIRKRMDAAYLSKAELTVQFLLEVFGREYYLDVLDVLYRRQPLHADGTPVDGGYFNMELYHMFMRLSLLRFPAKRSGAVSSPLQDGLPRRLETQFAEMVADESLPVEQRRQYLAACFREEPRGTEAMLCALLRRKGMFRLVAELADREMLYVLLSLSSLRACELARQTVWAMEHPASGTGAMAASGREVSAWSVKKGLLYFWLHHAGRSAGPEEEVGILVSAFLDGLDEEGNPLPEMKSGEEHVFRSLQVVARALHLNVFNEWIYENGGNILPPSEQEWPENAVPDERLFSRLHAILTHERPGKEERRMLLAAYLEACQTSWPQMLLELRRNGLLHRFAELGGHPLMMSMAEFLFESMGNERLRQVKVLYRWMCASSAVRELMADSSQAGMDARILAVLAQWTESGVFATLVPEALCRRFMCALVGESGYEEALLLLEKHLTGKTARKNADRGVADGDLWKILIRSLHSHTQGNASSSQGIVSGESMGIVEESGEVEYSVAECGHDVRLIAEMSGTSEEKERLLRKLVDSDSAALLPALESFSRDEDAFRRLAGALPYSDLMKVFGSIVPERKELLSRAAEAIMRSGGKQYGVAAAGRAEWEAWLGQALLLWLVEGKALLLRTWSHEEMVRQLVGNLHRIADGRIEREKSGSTDMEASRQDVGRLLDELNLRPIDGHESMLSSETASVASLHAGRLLAWLKDEEVSAGEKKRILAIHAEECPGALVEVVLQCVGGSSDRGICEWMDTRSLVGLIARISLAKAEMLNQIIERLRERHSVSEQTLKRGLLEMLLRIKNDYSRQMTADSLAKLFLQFMLSEEEAQPSEQQPINNKQMDSKNITTESILGELSVSPSEDQATVSPTMEDVKYLTVHNAGLVLLVPWFRRLFSMLGLLNEEMGDFKNTESRIRAIFILQYLVTGQNTEYEEQELAFNRVLAECPFSCPLPKSLELTPHEMETAASMMEGVMANWEKLKNTSVQGFRNAFIARSGRLEQLEEKWLLTVDQRAYDMLLDSLPWSYKMIRFPWLKKMIIVEWRNV</sequence>
<evidence type="ECO:0000313" key="1">
    <source>
        <dbReference type="EMBL" id="SEH86509.1"/>
    </source>
</evidence>
<evidence type="ECO:0000313" key="2">
    <source>
        <dbReference type="Proteomes" id="UP000176204"/>
    </source>
</evidence>